<dbReference type="SUPFAM" id="SSF54001">
    <property type="entry name" value="Cysteine proteinases"/>
    <property type="match status" value="1"/>
</dbReference>
<dbReference type="InterPro" id="IPR001578">
    <property type="entry name" value="Peptidase_C12_UCH"/>
</dbReference>
<dbReference type="GO" id="GO:0016579">
    <property type="term" value="P:protein deubiquitination"/>
    <property type="evidence" value="ECO:0007669"/>
    <property type="project" value="TreeGrafter"/>
</dbReference>
<dbReference type="EMBL" id="JAPQKS010000009">
    <property type="protein sequence ID" value="KAJ5214868.1"/>
    <property type="molecule type" value="Genomic_DNA"/>
</dbReference>
<dbReference type="GO" id="GO:0005737">
    <property type="term" value="C:cytoplasm"/>
    <property type="evidence" value="ECO:0007669"/>
    <property type="project" value="TreeGrafter"/>
</dbReference>
<dbReference type="RefSeq" id="XP_058325365.1">
    <property type="nucleotide sequence ID" value="XM_058479842.1"/>
</dbReference>
<sequence>MQEEKDSSTSWRTGSACPSTIRNSCGLIALLHAVANGEPRRHVTPGSDLAALLERADPLPPAERARSLQYSKGLESVYMDAAQMGDTEAPEAEDNVDLHFVAFVRGSDGTLWEMDGRRKGPLARGVLAPDEDVLSANALEMGVRRFLKAEIEGGNQDMRFSLICLGPGLD</sequence>
<dbReference type="GO" id="GO:0006511">
    <property type="term" value="P:ubiquitin-dependent protein catabolic process"/>
    <property type="evidence" value="ECO:0007669"/>
    <property type="project" value="UniProtKB-UniRule"/>
</dbReference>
<keyword evidence="11" id="KW-1185">Reference proteome</keyword>
<keyword evidence="4 8" id="KW-0833">Ubl conjugation pathway</keyword>
<reference evidence="10" key="1">
    <citation type="submission" date="2022-11" db="EMBL/GenBank/DDBJ databases">
        <authorList>
            <person name="Petersen C."/>
        </authorList>
    </citation>
    <scope>NUCLEOTIDE SEQUENCE</scope>
    <source>
        <strain evidence="10">IBT 19713</strain>
    </source>
</reference>
<name>A0A9W9N9D5_9EURO</name>
<evidence type="ECO:0000256" key="2">
    <source>
        <dbReference type="ARBA" id="ARBA00009326"/>
    </source>
</evidence>
<feature type="domain" description="UCH catalytic" evidence="9">
    <location>
        <begin position="1"/>
        <end position="167"/>
    </location>
</feature>
<dbReference type="Gene3D" id="3.40.532.10">
    <property type="entry name" value="Peptidase C12, ubiquitin carboxyl-terminal hydrolase"/>
    <property type="match status" value="1"/>
</dbReference>
<dbReference type="InterPro" id="IPR038765">
    <property type="entry name" value="Papain-like_cys_pep_sf"/>
</dbReference>
<dbReference type="PROSITE" id="PS52048">
    <property type="entry name" value="UCH_DOMAIN"/>
    <property type="match status" value="1"/>
</dbReference>
<dbReference type="OrthoDB" id="427186at2759"/>
<evidence type="ECO:0000256" key="8">
    <source>
        <dbReference type="RuleBase" id="RU361215"/>
    </source>
</evidence>
<dbReference type="Proteomes" id="UP001150941">
    <property type="component" value="Unassembled WGS sequence"/>
</dbReference>
<dbReference type="Pfam" id="PF01088">
    <property type="entry name" value="Peptidase_C12"/>
    <property type="match status" value="1"/>
</dbReference>
<dbReference type="PANTHER" id="PTHR10589">
    <property type="entry name" value="UBIQUITIN CARBOXYL-TERMINAL HYDROLASE"/>
    <property type="match status" value="1"/>
</dbReference>
<gene>
    <name evidence="10" type="ORF">N7468_010547</name>
</gene>
<dbReference type="AlphaFoldDB" id="A0A9W9N9D5"/>
<dbReference type="EC" id="3.4.19.12" evidence="8"/>
<evidence type="ECO:0000313" key="10">
    <source>
        <dbReference type="EMBL" id="KAJ5214868.1"/>
    </source>
</evidence>
<evidence type="ECO:0000256" key="4">
    <source>
        <dbReference type="ARBA" id="ARBA00022786"/>
    </source>
</evidence>
<comment type="catalytic activity">
    <reaction evidence="1 8">
        <text>Thiol-dependent hydrolysis of ester, thioester, amide, peptide and isopeptide bonds formed by the C-terminal Gly of ubiquitin (a 76-residue protein attached to proteins as an intracellular targeting signal).</text>
        <dbReference type="EC" id="3.4.19.12"/>
    </reaction>
</comment>
<evidence type="ECO:0000259" key="9">
    <source>
        <dbReference type="PROSITE" id="PS52048"/>
    </source>
</evidence>
<comment type="caution">
    <text evidence="7">Lacks conserved residue(s) required for the propagation of feature annotation.</text>
</comment>
<dbReference type="GeneID" id="83207146"/>
<dbReference type="PRINTS" id="PR00707">
    <property type="entry name" value="UBCTHYDRLASE"/>
</dbReference>
<evidence type="ECO:0000256" key="5">
    <source>
        <dbReference type="ARBA" id="ARBA00022801"/>
    </source>
</evidence>
<protein>
    <recommendedName>
        <fullName evidence="8">Ubiquitin carboxyl-terminal hydrolase</fullName>
        <ecNumber evidence="8">3.4.19.12</ecNumber>
    </recommendedName>
</protein>
<dbReference type="PANTHER" id="PTHR10589:SF17">
    <property type="entry name" value="UBIQUITIN CARBOXYL-TERMINAL HYDROLASE"/>
    <property type="match status" value="1"/>
</dbReference>
<reference evidence="10" key="2">
    <citation type="journal article" date="2023" name="IMA Fungus">
        <title>Comparative genomic study of the Penicillium genus elucidates a diverse pangenome and 15 lateral gene transfer events.</title>
        <authorList>
            <person name="Petersen C."/>
            <person name="Sorensen T."/>
            <person name="Nielsen M.R."/>
            <person name="Sondergaard T.E."/>
            <person name="Sorensen J.L."/>
            <person name="Fitzpatrick D.A."/>
            <person name="Frisvad J.C."/>
            <person name="Nielsen K.L."/>
        </authorList>
    </citation>
    <scope>NUCLEOTIDE SEQUENCE</scope>
    <source>
        <strain evidence="10">IBT 19713</strain>
    </source>
</reference>
<keyword evidence="3 8" id="KW-0645">Protease</keyword>
<keyword evidence="6 8" id="KW-0788">Thiol protease</keyword>
<accession>A0A9W9N9D5</accession>
<comment type="caution">
    <text evidence="10">The sequence shown here is derived from an EMBL/GenBank/DDBJ whole genome shotgun (WGS) entry which is preliminary data.</text>
</comment>
<dbReference type="GO" id="GO:0004843">
    <property type="term" value="F:cysteine-type deubiquitinase activity"/>
    <property type="evidence" value="ECO:0007669"/>
    <property type="project" value="UniProtKB-EC"/>
</dbReference>
<evidence type="ECO:0000256" key="3">
    <source>
        <dbReference type="ARBA" id="ARBA00022670"/>
    </source>
</evidence>
<evidence type="ECO:0000256" key="6">
    <source>
        <dbReference type="ARBA" id="ARBA00022807"/>
    </source>
</evidence>
<organism evidence="10 11">
    <name type="scientific">Penicillium chermesinum</name>
    <dbReference type="NCBI Taxonomy" id="63820"/>
    <lineage>
        <taxon>Eukaryota</taxon>
        <taxon>Fungi</taxon>
        <taxon>Dikarya</taxon>
        <taxon>Ascomycota</taxon>
        <taxon>Pezizomycotina</taxon>
        <taxon>Eurotiomycetes</taxon>
        <taxon>Eurotiomycetidae</taxon>
        <taxon>Eurotiales</taxon>
        <taxon>Aspergillaceae</taxon>
        <taxon>Penicillium</taxon>
    </lineage>
</organism>
<evidence type="ECO:0000313" key="11">
    <source>
        <dbReference type="Proteomes" id="UP001150941"/>
    </source>
</evidence>
<evidence type="ECO:0000256" key="1">
    <source>
        <dbReference type="ARBA" id="ARBA00000707"/>
    </source>
</evidence>
<keyword evidence="5 8" id="KW-0378">Hydrolase</keyword>
<comment type="similarity">
    <text evidence="2 7 8">Belongs to the peptidase C12 family.</text>
</comment>
<evidence type="ECO:0000256" key="7">
    <source>
        <dbReference type="PROSITE-ProRule" id="PRU01393"/>
    </source>
</evidence>
<proteinExistence type="inferred from homology"/>
<dbReference type="InterPro" id="IPR036959">
    <property type="entry name" value="Peptidase_C12_UCH_sf"/>
</dbReference>